<sequence>MDLDTGENVTINLSEGDRVSLIYEDVIYQNVEVAPEANHYTITYDGGATFISVNSVEIPEFTSIVIIPMFIIATLIALVYRRKRN</sequence>
<evidence type="ECO:0000256" key="1">
    <source>
        <dbReference type="SAM" id="Phobius"/>
    </source>
</evidence>
<accession>A0A0M0BW80</accession>
<evidence type="ECO:0000313" key="3">
    <source>
        <dbReference type="Proteomes" id="UP000037237"/>
    </source>
</evidence>
<dbReference type="Proteomes" id="UP000037237">
    <property type="component" value="Unassembled WGS sequence"/>
</dbReference>
<keyword evidence="1" id="KW-0812">Transmembrane</keyword>
<name>A0A0M0BW80_9ARCH</name>
<comment type="caution">
    <text evidence="2">The sequence shown here is derived from an EMBL/GenBank/DDBJ whole genome shotgun (WGS) entry which is preliminary data.</text>
</comment>
<evidence type="ECO:0000313" key="2">
    <source>
        <dbReference type="EMBL" id="KON32862.1"/>
    </source>
</evidence>
<dbReference type="AlphaFoldDB" id="A0A0M0BW80"/>
<proteinExistence type="predicted"/>
<keyword evidence="1" id="KW-1133">Transmembrane helix</keyword>
<dbReference type="EMBL" id="LFWU01000050">
    <property type="protein sequence ID" value="KON32862.1"/>
    <property type="molecule type" value="Genomic_DNA"/>
</dbReference>
<reference evidence="2 3" key="1">
    <citation type="submission" date="2015-06" db="EMBL/GenBank/DDBJ databases">
        <title>New insights into the roles of widespread benthic archaea in carbon and nitrogen cycling.</title>
        <authorList>
            <person name="Lazar C.S."/>
            <person name="Baker B.J."/>
            <person name="Seitz K.W."/>
            <person name="Hyde A.S."/>
            <person name="Dick G.J."/>
            <person name="Hinrichs K.-U."/>
            <person name="Teske A.P."/>
        </authorList>
    </citation>
    <scope>NUCLEOTIDE SEQUENCE [LARGE SCALE GENOMIC DNA]</scope>
    <source>
        <strain evidence="2">SG8-32-1</strain>
    </source>
</reference>
<gene>
    <name evidence="2" type="ORF">AC477_02360</name>
</gene>
<organism evidence="2 3">
    <name type="scientific">miscellaneous Crenarchaeota group-1 archaeon SG8-32-1</name>
    <dbReference type="NCBI Taxonomy" id="1685124"/>
    <lineage>
        <taxon>Archaea</taxon>
        <taxon>Candidatus Bathyarchaeota</taxon>
        <taxon>MCG-1</taxon>
    </lineage>
</organism>
<keyword evidence="1" id="KW-0472">Membrane</keyword>
<feature type="transmembrane region" description="Helical" evidence="1">
    <location>
        <begin position="61"/>
        <end position="80"/>
    </location>
</feature>
<protein>
    <submittedName>
        <fullName evidence="2">Uncharacterized protein</fullName>
    </submittedName>
</protein>